<reference evidence="7 8" key="1">
    <citation type="journal article" date="2016" name="Antonie Van Leeuwenhoek">
        <title>Denitratimonas tolerans gen. nov., sp. nov., a denitrifying bacterium isolated from a bioreactor for tannery wastewater treatment.</title>
        <authorList>
            <person name="Han S.I."/>
            <person name="Kim J.O."/>
            <person name="Lee Y.R."/>
            <person name="Ekpeghere K.I."/>
            <person name="Koh S.C."/>
            <person name="Whang K.S."/>
        </authorList>
    </citation>
    <scope>NUCLEOTIDE SEQUENCE [LARGE SCALE GENOMIC DNA]</scope>
    <source>
        <strain evidence="7 8">KACC 17565</strain>
    </source>
</reference>
<evidence type="ECO:0000256" key="4">
    <source>
        <dbReference type="HAMAP-Rule" id="MF_01914"/>
    </source>
</evidence>
<proteinExistence type="inferred from homology"/>
<accession>A0AAW9R301</accession>
<keyword evidence="1 4" id="KW-0813">Transport</keyword>
<dbReference type="Gene3D" id="2.60.450.10">
    <property type="entry name" value="Lipopolysaccharide (LPS) transport protein A like domain"/>
    <property type="match status" value="1"/>
</dbReference>
<comment type="caution">
    <text evidence="7">The sequence shown here is derived from an EMBL/GenBank/DDBJ whole genome shotgun (WGS) entry which is preliminary data.</text>
</comment>
<comment type="subcellular location">
    <subcellularLocation>
        <location evidence="4">Periplasm</location>
    </subcellularLocation>
</comment>
<keyword evidence="2 4" id="KW-0732">Signal</keyword>
<evidence type="ECO:0000259" key="6">
    <source>
        <dbReference type="Pfam" id="PF03968"/>
    </source>
</evidence>
<dbReference type="Pfam" id="PF03968">
    <property type="entry name" value="LptD_N"/>
    <property type="match status" value="1"/>
</dbReference>
<dbReference type="NCBIfam" id="TIGR03002">
    <property type="entry name" value="outer_YhbN_LptA"/>
    <property type="match status" value="1"/>
</dbReference>
<evidence type="ECO:0000256" key="1">
    <source>
        <dbReference type="ARBA" id="ARBA00022448"/>
    </source>
</evidence>
<evidence type="ECO:0000256" key="2">
    <source>
        <dbReference type="ARBA" id="ARBA00022729"/>
    </source>
</evidence>
<dbReference type="GO" id="GO:0017089">
    <property type="term" value="F:glycolipid transfer activity"/>
    <property type="evidence" value="ECO:0007669"/>
    <property type="project" value="TreeGrafter"/>
</dbReference>
<evidence type="ECO:0000256" key="5">
    <source>
        <dbReference type="SAM" id="MobiDB-lite"/>
    </source>
</evidence>
<organism evidence="7 8">
    <name type="scientific">Denitratimonas tolerans</name>
    <dbReference type="NCBI Taxonomy" id="1338420"/>
    <lineage>
        <taxon>Bacteria</taxon>
        <taxon>Pseudomonadati</taxon>
        <taxon>Pseudomonadota</taxon>
        <taxon>Gammaproteobacteria</taxon>
        <taxon>Lysobacterales</taxon>
        <taxon>Lysobacteraceae</taxon>
        <taxon>Denitratimonas</taxon>
    </lineage>
</organism>
<dbReference type="AlphaFoldDB" id="A0AAW9R301"/>
<dbReference type="RefSeq" id="WP_337335834.1">
    <property type="nucleotide sequence ID" value="NZ_JBBDHC010000015.1"/>
</dbReference>
<name>A0AAW9R301_9GAMM</name>
<keyword evidence="8" id="KW-1185">Reference proteome</keyword>
<keyword evidence="3 4" id="KW-0574">Periplasm</keyword>
<sequence precursor="true">MLLPFRLRAVERLALLAACLALFAPPALARSDDRDKPLDVQAGGLDGVMTQDGDTRFTDLVITQGSLRIDAAEATVTRVAGEVTRVLLKGSPASLQQENDEGQLMRARAQQIVYDTGTEIVVLSGDVQVEQGRDTFRGDRVRYDTRNGRIQGGGGEGGRIHLTIQPKPRATGN</sequence>
<dbReference type="GO" id="GO:0009279">
    <property type="term" value="C:cell outer membrane"/>
    <property type="evidence" value="ECO:0007669"/>
    <property type="project" value="TreeGrafter"/>
</dbReference>
<evidence type="ECO:0000256" key="3">
    <source>
        <dbReference type="ARBA" id="ARBA00022764"/>
    </source>
</evidence>
<dbReference type="InterPro" id="IPR005653">
    <property type="entry name" value="OstA-like_N"/>
</dbReference>
<dbReference type="HAMAP" id="MF_01914">
    <property type="entry name" value="LPS_assembly_LptA"/>
    <property type="match status" value="1"/>
</dbReference>
<dbReference type="EMBL" id="JBBDHC010000015">
    <property type="protein sequence ID" value="MEJ1250135.1"/>
    <property type="molecule type" value="Genomic_DNA"/>
</dbReference>
<feature type="signal peptide" evidence="4">
    <location>
        <begin position="1"/>
        <end position="29"/>
    </location>
</feature>
<dbReference type="InterPro" id="IPR014340">
    <property type="entry name" value="LptA"/>
</dbReference>
<comment type="similarity">
    <text evidence="4">Belongs to the LptA family.</text>
</comment>
<comment type="subunit">
    <text evidence="4">Component of the lipopolysaccharide transport and assembly complex.</text>
</comment>
<protein>
    <recommendedName>
        <fullName evidence="4">Lipopolysaccharide export system protein LptA</fullName>
    </recommendedName>
</protein>
<feature type="domain" description="Organic solvent tolerance-like N-terminal" evidence="6">
    <location>
        <begin position="55"/>
        <end position="148"/>
    </location>
</feature>
<feature type="region of interest" description="Disordered" evidence="5">
    <location>
        <begin position="150"/>
        <end position="173"/>
    </location>
</feature>
<dbReference type="PANTHER" id="PTHR36504">
    <property type="entry name" value="LIPOPOLYSACCHARIDE EXPORT SYSTEM PROTEIN LPTA"/>
    <property type="match status" value="1"/>
</dbReference>
<dbReference type="GO" id="GO:0001530">
    <property type="term" value="F:lipopolysaccharide binding"/>
    <property type="evidence" value="ECO:0007669"/>
    <property type="project" value="InterPro"/>
</dbReference>
<evidence type="ECO:0000313" key="7">
    <source>
        <dbReference type="EMBL" id="MEJ1250135.1"/>
    </source>
</evidence>
<gene>
    <name evidence="4 7" type="primary">lptA</name>
    <name evidence="7" type="ORF">WB794_10685</name>
</gene>
<feature type="chain" id="PRO_5043070403" description="Lipopolysaccharide export system protein LptA" evidence="4">
    <location>
        <begin position="30"/>
        <end position="173"/>
    </location>
</feature>
<dbReference type="GO" id="GO:0043165">
    <property type="term" value="P:Gram-negative-bacterium-type cell outer membrane assembly"/>
    <property type="evidence" value="ECO:0007669"/>
    <property type="project" value="UniProtKB-UniRule"/>
</dbReference>
<dbReference type="GO" id="GO:0030288">
    <property type="term" value="C:outer membrane-bounded periplasmic space"/>
    <property type="evidence" value="ECO:0007669"/>
    <property type="project" value="TreeGrafter"/>
</dbReference>
<comment type="function">
    <text evidence="4">Involved in the assembly of lipopolysaccharide (LPS). Required for the translocation of LPS from the inner membrane to the outer membrane. May form a bridge between the inner membrane and the outer membrane, via interactions with LptC and LptD, thereby facilitating LPS transfer across the periplasm.</text>
</comment>
<dbReference type="GO" id="GO:0015920">
    <property type="term" value="P:lipopolysaccharide transport"/>
    <property type="evidence" value="ECO:0007669"/>
    <property type="project" value="UniProtKB-UniRule"/>
</dbReference>
<evidence type="ECO:0000313" key="8">
    <source>
        <dbReference type="Proteomes" id="UP001364472"/>
    </source>
</evidence>
<dbReference type="PANTHER" id="PTHR36504:SF1">
    <property type="entry name" value="LIPOPOLYSACCHARIDE EXPORT SYSTEM PROTEIN LPTA"/>
    <property type="match status" value="1"/>
</dbReference>
<dbReference type="InterPro" id="IPR052037">
    <property type="entry name" value="LPS_export_LptA"/>
</dbReference>
<dbReference type="Proteomes" id="UP001364472">
    <property type="component" value="Unassembled WGS sequence"/>
</dbReference>